<dbReference type="InterPro" id="IPR000835">
    <property type="entry name" value="HTH_MarR-typ"/>
</dbReference>
<dbReference type="InterPro" id="IPR036390">
    <property type="entry name" value="WH_DNA-bd_sf"/>
</dbReference>
<keyword evidence="1" id="KW-0805">Transcription regulation</keyword>
<dbReference type="GO" id="GO:0003700">
    <property type="term" value="F:DNA-binding transcription factor activity"/>
    <property type="evidence" value="ECO:0007669"/>
    <property type="project" value="InterPro"/>
</dbReference>
<proteinExistence type="predicted"/>
<dbReference type="EMBL" id="DVIR01000037">
    <property type="protein sequence ID" value="HIS24540.1"/>
    <property type="molecule type" value="Genomic_DNA"/>
</dbReference>
<evidence type="ECO:0000313" key="5">
    <source>
        <dbReference type="EMBL" id="HIS24540.1"/>
    </source>
</evidence>
<gene>
    <name evidence="5" type="ORF">IAD01_03955</name>
</gene>
<dbReference type="PANTHER" id="PTHR42756:SF1">
    <property type="entry name" value="TRANSCRIPTIONAL REPRESSOR OF EMRAB OPERON"/>
    <property type="match status" value="1"/>
</dbReference>
<dbReference type="Pfam" id="PF01047">
    <property type="entry name" value="MarR"/>
    <property type="match status" value="1"/>
</dbReference>
<evidence type="ECO:0000256" key="3">
    <source>
        <dbReference type="ARBA" id="ARBA00023163"/>
    </source>
</evidence>
<dbReference type="PANTHER" id="PTHR42756">
    <property type="entry name" value="TRANSCRIPTIONAL REGULATOR, MARR"/>
    <property type="match status" value="1"/>
</dbReference>
<dbReference type="PRINTS" id="PR00598">
    <property type="entry name" value="HTHMARR"/>
</dbReference>
<name>A0A9D1JIA5_9FIRM</name>
<dbReference type="AlphaFoldDB" id="A0A9D1JIA5"/>
<evidence type="ECO:0000256" key="2">
    <source>
        <dbReference type="ARBA" id="ARBA00023125"/>
    </source>
</evidence>
<accession>A0A9D1JIA5</accession>
<evidence type="ECO:0000256" key="1">
    <source>
        <dbReference type="ARBA" id="ARBA00023015"/>
    </source>
</evidence>
<dbReference type="InterPro" id="IPR036388">
    <property type="entry name" value="WH-like_DNA-bd_sf"/>
</dbReference>
<dbReference type="SMART" id="SM00347">
    <property type="entry name" value="HTH_MARR"/>
    <property type="match status" value="1"/>
</dbReference>
<evidence type="ECO:0000259" key="4">
    <source>
        <dbReference type="PROSITE" id="PS50995"/>
    </source>
</evidence>
<dbReference type="GO" id="GO:0003677">
    <property type="term" value="F:DNA binding"/>
    <property type="evidence" value="ECO:0007669"/>
    <property type="project" value="UniProtKB-KW"/>
</dbReference>
<sequence>MTINEELFYAIRRSNACLRRKHADGSVSHKGSGRLLDLLEDEKGTSQQQLADAAGLRAQTVSEMICVLEKNGWIKKLQSPDDRRQALIYITDEGKQARLYIREQRRKRADAFFEVLSDEEKQTLLELLNKINSEREG</sequence>
<dbReference type="PROSITE" id="PS50995">
    <property type="entry name" value="HTH_MARR_2"/>
    <property type="match status" value="1"/>
</dbReference>
<dbReference type="Gene3D" id="1.10.10.10">
    <property type="entry name" value="Winged helix-like DNA-binding domain superfamily/Winged helix DNA-binding domain"/>
    <property type="match status" value="1"/>
</dbReference>
<reference evidence="5" key="2">
    <citation type="journal article" date="2021" name="PeerJ">
        <title>Extensive microbial diversity within the chicken gut microbiome revealed by metagenomics and culture.</title>
        <authorList>
            <person name="Gilroy R."/>
            <person name="Ravi A."/>
            <person name="Getino M."/>
            <person name="Pursley I."/>
            <person name="Horton D.L."/>
            <person name="Alikhan N.F."/>
            <person name="Baker D."/>
            <person name="Gharbi K."/>
            <person name="Hall N."/>
            <person name="Watson M."/>
            <person name="Adriaenssens E.M."/>
            <person name="Foster-Nyarko E."/>
            <person name="Jarju S."/>
            <person name="Secka A."/>
            <person name="Antonio M."/>
            <person name="Oren A."/>
            <person name="Chaudhuri R.R."/>
            <person name="La Ragione R."/>
            <person name="Hildebrand F."/>
            <person name="Pallen M.J."/>
        </authorList>
    </citation>
    <scope>NUCLEOTIDE SEQUENCE</scope>
    <source>
        <strain evidence="5">CHK157-1446</strain>
    </source>
</reference>
<keyword evidence="2" id="KW-0238">DNA-binding</keyword>
<keyword evidence="3" id="KW-0804">Transcription</keyword>
<dbReference type="Proteomes" id="UP000823982">
    <property type="component" value="Unassembled WGS sequence"/>
</dbReference>
<protein>
    <submittedName>
        <fullName evidence="5">MarR family transcriptional regulator</fullName>
    </submittedName>
</protein>
<feature type="domain" description="HTH marR-type" evidence="4">
    <location>
        <begin position="4"/>
        <end position="133"/>
    </location>
</feature>
<dbReference type="SUPFAM" id="SSF46785">
    <property type="entry name" value="Winged helix' DNA-binding domain"/>
    <property type="match status" value="1"/>
</dbReference>
<dbReference type="PROSITE" id="PS01117">
    <property type="entry name" value="HTH_MARR_1"/>
    <property type="match status" value="1"/>
</dbReference>
<evidence type="ECO:0000313" key="6">
    <source>
        <dbReference type="Proteomes" id="UP000823982"/>
    </source>
</evidence>
<dbReference type="InterPro" id="IPR023187">
    <property type="entry name" value="Tscrpt_reg_MarR-type_CS"/>
</dbReference>
<comment type="caution">
    <text evidence="5">The sequence shown here is derived from an EMBL/GenBank/DDBJ whole genome shotgun (WGS) entry which is preliminary data.</text>
</comment>
<organism evidence="5 6">
    <name type="scientific">Candidatus Faeciplasma gallinarum</name>
    <dbReference type="NCBI Taxonomy" id="2840799"/>
    <lineage>
        <taxon>Bacteria</taxon>
        <taxon>Bacillati</taxon>
        <taxon>Bacillota</taxon>
        <taxon>Clostridia</taxon>
        <taxon>Eubacteriales</taxon>
        <taxon>Oscillospiraceae</taxon>
        <taxon>Oscillospiraceae incertae sedis</taxon>
        <taxon>Candidatus Faeciplasma</taxon>
    </lineage>
</organism>
<reference evidence="5" key="1">
    <citation type="submission" date="2020-10" db="EMBL/GenBank/DDBJ databases">
        <authorList>
            <person name="Gilroy R."/>
        </authorList>
    </citation>
    <scope>NUCLEOTIDE SEQUENCE</scope>
    <source>
        <strain evidence="5">CHK157-1446</strain>
    </source>
</reference>